<dbReference type="Proteomes" id="UP001356170">
    <property type="component" value="Unassembled WGS sequence"/>
</dbReference>
<protein>
    <submittedName>
        <fullName evidence="2">Sigma-E factor negative regulatory protein</fullName>
    </submittedName>
</protein>
<organism evidence="2 3">
    <name type="scientific">Aquilutibacter rugosus</name>
    <dbReference type="NCBI Taxonomy" id="3115820"/>
    <lineage>
        <taxon>Bacteria</taxon>
        <taxon>Pseudomonadati</taxon>
        <taxon>Pseudomonadota</taxon>
        <taxon>Gammaproteobacteria</taxon>
        <taxon>Lysobacterales</taxon>
        <taxon>Lysobacteraceae</taxon>
        <taxon>Aquilutibacter</taxon>
    </lineage>
</organism>
<accession>A0ABU7V0L2</accession>
<evidence type="ECO:0000313" key="3">
    <source>
        <dbReference type="Proteomes" id="UP001356170"/>
    </source>
</evidence>
<sequence>MMTSTNSTADSISDQERLSAWLDGELTGDAARFFSKRVAHDQDLLDTAQRWSLAAELLRESAGDSRSAAPHGFLDRVRVAIDQERVLSADSDAVHAERFTGQQFTRTSSRAAAVVAAALPSRRWRVPASLAASVSVVAVAALLMRFGLGGTDSPVTTLALQQATLPQVKANNAETRRDNAQRNRRLATNSGRNTPRIAGLTVDRRLQIPAPRRDAMAAASSVAIATPVVADSVSTPRRTLSVPLSRALKANAVASSNDPFGLGNTTDDRILSGKPWPSASGAASGVMNASFSTAPSQSASPWGDPMSLGLSAGAN</sequence>
<dbReference type="SUPFAM" id="SSF89069">
    <property type="entry name" value="N-terminal, cytoplasmic domain of anti-sigmaE factor RseA"/>
    <property type="match status" value="1"/>
</dbReference>
<gene>
    <name evidence="2" type="ORF">V3390_06355</name>
</gene>
<dbReference type="RefSeq" id="WP_331690344.1">
    <property type="nucleotide sequence ID" value="NZ_JAZHBN010000011.1"/>
</dbReference>
<evidence type="ECO:0000313" key="2">
    <source>
        <dbReference type="EMBL" id="MEF2155855.1"/>
    </source>
</evidence>
<reference evidence="2 3" key="1">
    <citation type="submission" date="2024-01" db="EMBL/GenBank/DDBJ databases">
        <title>Novel species of the genus Luteimonas isolated from rivers.</title>
        <authorList>
            <person name="Lu H."/>
        </authorList>
    </citation>
    <scope>NUCLEOTIDE SEQUENCE [LARGE SCALE GENOMIC DNA]</scope>
    <source>
        <strain evidence="2 3">FXH3W</strain>
    </source>
</reference>
<dbReference type="InterPro" id="IPR005572">
    <property type="entry name" value="Anti-sigma_E_RseA_N"/>
</dbReference>
<name>A0ABU7V0L2_9GAMM</name>
<feature type="region of interest" description="Disordered" evidence="1">
    <location>
        <begin position="258"/>
        <end position="315"/>
    </location>
</feature>
<dbReference type="Gene3D" id="1.10.10.880">
    <property type="entry name" value="Anti sigma-E protein RseA, N-terminal domain"/>
    <property type="match status" value="1"/>
</dbReference>
<dbReference type="EMBL" id="JAZHBO010000002">
    <property type="protein sequence ID" value="MEF2155855.1"/>
    <property type="molecule type" value="Genomic_DNA"/>
</dbReference>
<dbReference type="CDD" id="cd16328">
    <property type="entry name" value="RseA_N"/>
    <property type="match status" value="1"/>
</dbReference>
<feature type="compositionally biased region" description="Polar residues" evidence="1">
    <location>
        <begin position="287"/>
        <end position="300"/>
    </location>
</feature>
<evidence type="ECO:0000256" key="1">
    <source>
        <dbReference type="SAM" id="MobiDB-lite"/>
    </source>
</evidence>
<comment type="caution">
    <text evidence="2">The sequence shown here is derived from an EMBL/GenBank/DDBJ whole genome shotgun (WGS) entry which is preliminary data.</text>
</comment>
<proteinExistence type="predicted"/>
<keyword evidence="3" id="KW-1185">Reference proteome</keyword>
<feature type="region of interest" description="Disordered" evidence="1">
    <location>
        <begin position="173"/>
        <end position="195"/>
    </location>
</feature>
<dbReference type="InterPro" id="IPR036147">
    <property type="entry name" value="Anti-sigma_E_RseA_N_sf"/>
</dbReference>